<dbReference type="InterPro" id="IPR007407">
    <property type="entry name" value="DUF459"/>
</dbReference>
<dbReference type="PANTHER" id="PTHR23028:SF53">
    <property type="entry name" value="ACYL_TRANSF_3 DOMAIN-CONTAINING PROTEIN"/>
    <property type="match status" value="1"/>
</dbReference>
<organism evidence="10 11">
    <name type="scientific">Barrientosiimonas humi</name>
    <dbReference type="NCBI Taxonomy" id="999931"/>
    <lineage>
        <taxon>Bacteria</taxon>
        <taxon>Bacillati</taxon>
        <taxon>Actinomycetota</taxon>
        <taxon>Actinomycetes</taxon>
        <taxon>Micrococcales</taxon>
        <taxon>Dermacoccaceae</taxon>
        <taxon>Barrientosiimonas</taxon>
    </lineage>
</organism>
<dbReference type="InterPro" id="IPR036514">
    <property type="entry name" value="SGNH_hydro_sf"/>
</dbReference>
<evidence type="ECO:0000256" key="2">
    <source>
        <dbReference type="ARBA" id="ARBA00022475"/>
    </source>
</evidence>
<protein>
    <submittedName>
        <fullName evidence="10">Peptidoglycan/LPS O-acetylase OafA/YrhL</fullName>
    </submittedName>
</protein>
<feature type="transmembrane region" description="Helical" evidence="8">
    <location>
        <begin position="368"/>
        <end position="390"/>
    </location>
</feature>
<feature type="transmembrane region" description="Helical" evidence="8">
    <location>
        <begin position="83"/>
        <end position="102"/>
    </location>
</feature>
<dbReference type="Pfam" id="PF04311">
    <property type="entry name" value="DUF459"/>
    <property type="match status" value="1"/>
</dbReference>
<dbReference type="GO" id="GO:0005886">
    <property type="term" value="C:plasma membrane"/>
    <property type="evidence" value="ECO:0007669"/>
    <property type="project" value="UniProtKB-SubCell"/>
</dbReference>
<keyword evidence="7" id="KW-0012">Acyltransferase</keyword>
<keyword evidence="11" id="KW-1185">Reference proteome</keyword>
<accession>A0A542XBV0</accession>
<keyword evidence="5 8" id="KW-1133">Transmembrane helix</keyword>
<dbReference type="PANTHER" id="PTHR23028">
    <property type="entry name" value="ACETYLTRANSFERASE"/>
    <property type="match status" value="1"/>
</dbReference>
<feature type="transmembrane region" description="Helical" evidence="8">
    <location>
        <begin position="175"/>
        <end position="193"/>
    </location>
</feature>
<feature type="transmembrane region" description="Helical" evidence="8">
    <location>
        <begin position="298"/>
        <end position="318"/>
    </location>
</feature>
<dbReference type="Gene3D" id="3.40.50.1110">
    <property type="entry name" value="SGNH hydrolase"/>
    <property type="match status" value="1"/>
</dbReference>
<dbReference type="EMBL" id="VFOK01000001">
    <property type="protein sequence ID" value="TQL33322.1"/>
    <property type="molecule type" value="Genomic_DNA"/>
</dbReference>
<reference evidence="10 11" key="1">
    <citation type="submission" date="2019-06" db="EMBL/GenBank/DDBJ databases">
        <title>Sequencing the genomes of 1000 actinobacteria strains.</title>
        <authorList>
            <person name="Klenk H.-P."/>
        </authorList>
    </citation>
    <scope>NUCLEOTIDE SEQUENCE [LARGE SCALE GENOMIC DNA]</scope>
    <source>
        <strain evidence="10 11">DSM 24617</strain>
    </source>
</reference>
<gene>
    <name evidence="10" type="ORF">FB554_1464</name>
</gene>
<evidence type="ECO:0000256" key="4">
    <source>
        <dbReference type="ARBA" id="ARBA00022692"/>
    </source>
</evidence>
<evidence type="ECO:0000256" key="5">
    <source>
        <dbReference type="ARBA" id="ARBA00022989"/>
    </source>
</evidence>
<feature type="transmembrane region" description="Helical" evidence="8">
    <location>
        <begin position="338"/>
        <end position="356"/>
    </location>
</feature>
<sequence>MTSPAIRPSGSSYRPALDGMRAISVITIMLFHAPVSWVLGGYWSVNVFFVVSGYLITGLLLKEWDKWRAIDLAGFYVRRARRLLPALLVMLLVMGLVVPRVMQERTPSTFSGDGIATLFYVANWRMIATGQSYFEQFGSPSPFRHAWTLGIEEQYYLIFPVLFIGLLKLAGRRKWIPIAVIGALTLLSAYLMARLATPGADPSRVYYGTDTRMQDILVGSLLAMGLHALGTRRVAEIAQHRRALAIVGWVVAIATLGWFLFVPAEGWAFTGGFLLFDVMFAMLILSVELYRTSSVARLFSLSWLVWVGKLSYGLYLWHWPIFVMLDEQRTGLSAFPLLVVRLALTFAFASASFYLIENPIRRGALKRLGSKVSAAVSTTSVAVTAAVLLVTTAGMQLAPNAQAGEAAQVKHAGGAFRLLIVGDSVGFSLGYNFPKESFPDVSATANVKFGCGTAEQALAIDGEPQPAENRDDCESSFDYWNQGLKETQPNAIVWSLGGWEVFDHVVDGKVLRVGSPEYARYLDSRLQQGLTALSPSNAPVVITNVPCYNQPSYVVNGKDLARDRNDPKRAAAVNQILSRFAAKNPERVKIADLDSFVCPSGKYQDRMNGVQVRNDGVHYTAPGARMFWQWLMPQINRWSGATTASQ</sequence>
<dbReference type="OrthoDB" id="3404679at2"/>
<dbReference type="GO" id="GO:0016747">
    <property type="term" value="F:acyltransferase activity, transferring groups other than amino-acyl groups"/>
    <property type="evidence" value="ECO:0007669"/>
    <property type="project" value="InterPro"/>
</dbReference>
<evidence type="ECO:0000256" key="1">
    <source>
        <dbReference type="ARBA" id="ARBA00004651"/>
    </source>
</evidence>
<keyword evidence="6 8" id="KW-0472">Membrane</keyword>
<feature type="transmembrane region" description="Helical" evidence="8">
    <location>
        <begin position="213"/>
        <end position="231"/>
    </location>
</feature>
<feature type="transmembrane region" description="Helical" evidence="8">
    <location>
        <begin position="267"/>
        <end position="286"/>
    </location>
</feature>
<comment type="subcellular location">
    <subcellularLocation>
        <location evidence="1">Cell membrane</location>
        <topology evidence="1">Multi-pass membrane protein</topology>
    </subcellularLocation>
</comment>
<dbReference type="Pfam" id="PF01757">
    <property type="entry name" value="Acyl_transf_3"/>
    <property type="match status" value="1"/>
</dbReference>
<evidence type="ECO:0000313" key="11">
    <source>
        <dbReference type="Proteomes" id="UP000318336"/>
    </source>
</evidence>
<keyword evidence="3" id="KW-0808">Transferase</keyword>
<dbReference type="GO" id="GO:0009103">
    <property type="term" value="P:lipopolysaccharide biosynthetic process"/>
    <property type="evidence" value="ECO:0007669"/>
    <property type="project" value="TreeGrafter"/>
</dbReference>
<evidence type="ECO:0000256" key="7">
    <source>
        <dbReference type="ARBA" id="ARBA00023315"/>
    </source>
</evidence>
<dbReference type="InterPro" id="IPR002656">
    <property type="entry name" value="Acyl_transf_3_dom"/>
</dbReference>
<name>A0A542XBV0_9MICO</name>
<evidence type="ECO:0000256" key="3">
    <source>
        <dbReference type="ARBA" id="ARBA00022679"/>
    </source>
</evidence>
<dbReference type="SUPFAM" id="SSF52266">
    <property type="entry name" value="SGNH hydrolase"/>
    <property type="match status" value="1"/>
</dbReference>
<evidence type="ECO:0000256" key="6">
    <source>
        <dbReference type="ARBA" id="ARBA00023136"/>
    </source>
</evidence>
<feature type="transmembrane region" description="Helical" evidence="8">
    <location>
        <begin position="243"/>
        <end position="261"/>
    </location>
</feature>
<dbReference type="Proteomes" id="UP000318336">
    <property type="component" value="Unassembled WGS sequence"/>
</dbReference>
<evidence type="ECO:0000313" key="10">
    <source>
        <dbReference type="EMBL" id="TQL33322.1"/>
    </source>
</evidence>
<proteinExistence type="predicted"/>
<feature type="domain" description="Acyltransferase 3" evidence="9">
    <location>
        <begin position="15"/>
        <end position="348"/>
    </location>
</feature>
<evidence type="ECO:0000259" key="9">
    <source>
        <dbReference type="Pfam" id="PF01757"/>
    </source>
</evidence>
<dbReference type="InterPro" id="IPR050879">
    <property type="entry name" value="Acyltransferase_3"/>
</dbReference>
<dbReference type="RefSeq" id="WP_142005348.1">
    <property type="nucleotide sequence ID" value="NZ_CAJTBP010000001.1"/>
</dbReference>
<keyword evidence="2" id="KW-1003">Cell membrane</keyword>
<dbReference type="AlphaFoldDB" id="A0A542XBV0"/>
<evidence type="ECO:0000256" key="8">
    <source>
        <dbReference type="SAM" id="Phobius"/>
    </source>
</evidence>
<comment type="caution">
    <text evidence="10">The sequence shown here is derived from an EMBL/GenBank/DDBJ whole genome shotgun (WGS) entry which is preliminary data.</text>
</comment>
<feature type="transmembrane region" description="Helical" evidence="8">
    <location>
        <begin position="45"/>
        <end position="62"/>
    </location>
</feature>
<keyword evidence="4 8" id="KW-0812">Transmembrane</keyword>
<feature type="transmembrane region" description="Helical" evidence="8">
    <location>
        <begin position="154"/>
        <end position="170"/>
    </location>
</feature>